<dbReference type="PANTHER" id="PTHR12149">
    <property type="entry name" value="FRUCTOSAMINE 3 KINASE-RELATED PROTEIN"/>
    <property type="match status" value="1"/>
</dbReference>
<dbReference type="SUPFAM" id="SSF56112">
    <property type="entry name" value="Protein kinase-like (PK-like)"/>
    <property type="match status" value="1"/>
</dbReference>
<keyword evidence="1" id="KW-0808">Transferase</keyword>
<protein>
    <submittedName>
        <fullName evidence="2">Fructosamine kinase family protein</fullName>
    </submittedName>
</protein>
<dbReference type="PANTHER" id="PTHR12149:SF8">
    <property type="entry name" value="PROTEIN-RIBULOSAMINE 3-KINASE"/>
    <property type="match status" value="1"/>
</dbReference>
<dbReference type="GO" id="GO:0016301">
    <property type="term" value="F:kinase activity"/>
    <property type="evidence" value="ECO:0007669"/>
    <property type="project" value="UniProtKB-KW"/>
</dbReference>
<comment type="caution">
    <text evidence="2">The sequence shown here is derived from an EMBL/GenBank/DDBJ whole genome shotgun (WGS) entry which is preliminary data.</text>
</comment>
<organism evidence="2 3">
    <name type="scientific">Promicromonospora vindobonensis</name>
    <dbReference type="NCBI Taxonomy" id="195748"/>
    <lineage>
        <taxon>Bacteria</taxon>
        <taxon>Bacillati</taxon>
        <taxon>Actinomycetota</taxon>
        <taxon>Actinomycetes</taxon>
        <taxon>Micrococcales</taxon>
        <taxon>Promicromonosporaceae</taxon>
        <taxon>Promicromonospora</taxon>
    </lineage>
</organism>
<gene>
    <name evidence="2" type="ORF">ACFS27_14435</name>
</gene>
<keyword evidence="1 2" id="KW-0418">Kinase</keyword>
<reference evidence="3" key="1">
    <citation type="journal article" date="2019" name="Int. J. Syst. Evol. Microbiol.">
        <title>The Global Catalogue of Microorganisms (GCM) 10K type strain sequencing project: providing services to taxonomists for standard genome sequencing and annotation.</title>
        <authorList>
            <consortium name="The Broad Institute Genomics Platform"/>
            <consortium name="The Broad Institute Genome Sequencing Center for Infectious Disease"/>
            <person name="Wu L."/>
            <person name="Ma J."/>
        </authorList>
    </citation>
    <scope>NUCLEOTIDE SEQUENCE [LARGE SCALE GENOMIC DNA]</scope>
    <source>
        <strain evidence="3">CCM 7044</strain>
    </source>
</reference>
<dbReference type="Gene3D" id="1.20.1270.240">
    <property type="match status" value="1"/>
</dbReference>
<comment type="similarity">
    <text evidence="1">Belongs to the fructosamine kinase family.</text>
</comment>
<dbReference type="RefSeq" id="WP_377184155.1">
    <property type="nucleotide sequence ID" value="NZ_JBHUOG010000002.1"/>
</dbReference>
<sequence length="283" mass="29250">MTPAAPPGVFRKAGAGVPDGFFAREAAGLEWLRGAGGPRVVGVCDVGPGHLDLELLSPVAPTAPAARALGGALAVLHDAGAPAFGAGPGPAWDWSGAPGGWFGPMRDPLPMAGGAWPSWPEFYAEARLLPLLGQGRARGVLDDDDARLVDAVCALLPRLAGPAADDEPARLHGDLWSGNVMWVDGGRSAQGSADGAPSGTVEAVLIDPAAHGGHREADLAMLALFGAPYLAEILAGYREVHPLARGWQHRVRLHQLYPLVVHAVLFGGAYVHETRSLLTELAA</sequence>
<dbReference type="InterPro" id="IPR011009">
    <property type="entry name" value="Kinase-like_dom_sf"/>
</dbReference>
<dbReference type="EMBL" id="JBHUOG010000002">
    <property type="protein sequence ID" value="MFD2794753.1"/>
    <property type="molecule type" value="Genomic_DNA"/>
</dbReference>
<keyword evidence="3" id="KW-1185">Reference proteome</keyword>
<dbReference type="Gene3D" id="3.30.200.20">
    <property type="entry name" value="Phosphorylase Kinase, domain 1"/>
    <property type="match status" value="1"/>
</dbReference>
<dbReference type="InterPro" id="IPR016477">
    <property type="entry name" value="Fructo-/Ketosamine-3-kinase"/>
</dbReference>
<evidence type="ECO:0000313" key="3">
    <source>
        <dbReference type="Proteomes" id="UP001597479"/>
    </source>
</evidence>
<evidence type="ECO:0000313" key="2">
    <source>
        <dbReference type="EMBL" id="MFD2794753.1"/>
    </source>
</evidence>
<dbReference type="PIRSF" id="PIRSF006221">
    <property type="entry name" value="Ketosamine-3-kinase"/>
    <property type="match status" value="1"/>
</dbReference>
<dbReference type="Gene3D" id="1.10.510.10">
    <property type="entry name" value="Transferase(Phosphotransferase) domain 1"/>
    <property type="match status" value="1"/>
</dbReference>
<name>A0ABW5VWS3_9MICO</name>
<dbReference type="Pfam" id="PF03881">
    <property type="entry name" value="Fructosamin_kin"/>
    <property type="match status" value="1"/>
</dbReference>
<dbReference type="Proteomes" id="UP001597479">
    <property type="component" value="Unassembled WGS sequence"/>
</dbReference>
<accession>A0ABW5VWS3</accession>
<evidence type="ECO:0000256" key="1">
    <source>
        <dbReference type="PIRNR" id="PIRNR006221"/>
    </source>
</evidence>
<proteinExistence type="inferred from homology"/>